<evidence type="ECO:0000313" key="2">
    <source>
        <dbReference type="EMBL" id="MBW7465786.1"/>
    </source>
</evidence>
<proteinExistence type="predicted"/>
<evidence type="ECO:0000256" key="1">
    <source>
        <dbReference type="SAM" id="SignalP"/>
    </source>
</evidence>
<comment type="caution">
    <text evidence="2">The sequence shown here is derived from an EMBL/GenBank/DDBJ whole genome shotgun (WGS) entry which is preliminary data.</text>
</comment>
<dbReference type="PROSITE" id="PS51257">
    <property type="entry name" value="PROKAR_LIPOPROTEIN"/>
    <property type="match status" value="1"/>
</dbReference>
<name>A0ABS7CPL2_9BACT</name>
<protein>
    <recommendedName>
        <fullName evidence="4">Lipoprotein</fullName>
    </recommendedName>
</protein>
<feature type="chain" id="PRO_5045522068" description="Lipoprotein" evidence="1">
    <location>
        <begin position="25"/>
        <end position="123"/>
    </location>
</feature>
<dbReference type="RefSeq" id="WP_219875664.1">
    <property type="nucleotide sequence ID" value="NZ_JAHYXK010000001.1"/>
</dbReference>
<dbReference type="EMBL" id="JAHYXK010000001">
    <property type="protein sequence ID" value="MBW7465786.1"/>
    <property type="molecule type" value="Genomic_DNA"/>
</dbReference>
<gene>
    <name evidence="2" type="ORF">K0O23_01810</name>
</gene>
<evidence type="ECO:0000313" key="3">
    <source>
        <dbReference type="Proteomes" id="UP000813018"/>
    </source>
</evidence>
<feature type="signal peptide" evidence="1">
    <location>
        <begin position="1"/>
        <end position="24"/>
    </location>
</feature>
<dbReference type="Proteomes" id="UP000813018">
    <property type="component" value="Unassembled WGS sequence"/>
</dbReference>
<keyword evidence="3" id="KW-1185">Reference proteome</keyword>
<keyword evidence="1" id="KW-0732">Signal</keyword>
<sequence length="123" mass="13046">MKSILCIVLLYLALSVLVISCTEADPEPACMRAEVVGIDCDSGWYILKLDESNSTGATGGGFAGQLQGGFVTTDNLPQAYQQPGLKLKVSLEINNESSPRCLATAVIYTPVKVVTVCESPGKY</sequence>
<organism evidence="2 3">
    <name type="scientific">Pontibacter aydingkolensis</name>
    <dbReference type="NCBI Taxonomy" id="1911536"/>
    <lineage>
        <taxon>Bacteria</taxon>
        <taxon>Pseudomonadati</taxon>
        <taxon>Bacteroidota</taxon>
        <taxon>Cytophagia</taxon>
        <taxon>Cytophagales</taxon>
        <taxon>Hymenobacteraceae</taxon>
        <taxon>Pontibacter</taxon>
    </lineage>
</organism>
<accession>A0ABS7CPL2</accession>
<reference evidence="2 3" key="1">
    <citation type="journal article" date="2016" name="Int. J. Syst. Evol. Microbiol.">
        <title>Pontibacter aydingkolensis sp. nov., isolated from soil of a salt lake.</title>
        <authorList>
            <person name="Osman G."/>
            <person name="Zhang T."/>
            <person name="Lou K."/>
            <person name="Gao Y."/>
            <person name="Chang W."/>
            <person name="Lin Q."/>
            <person name="Yang H.M."/>
            <person name="Huo X.D."/>
            <person name="Wang N."/>
        </authorList>
    </citation>
    <scope>NUCLEOTIDE SEQUENCE [LARGE SCALE GENOMIC DNA]</scope>
    <source>
        <strain evidence="2 3">KACC 19255</strain>
    </source>
</reference>
<evidence type="ECO:0008006" key="4">
    <source>
        <dbReference type="Google" id="ProtNLM"/>
    </source>
</evidence>